<dbReference type="Gene3D" id="3.40.250.10">
    <property type="entry name" value="Rhodanese-like domain"/>
    <property type="match status" value="1"/>
</dbReference>
<evidence type="ECO:0000313" key="9">
    <source>
        <dbReference type="EMBL" id="VAX05084.1"/>
    </source>
</evidence>
<dbReference type="AlphaFoldDB" id="A0A3B1AZC0"/>
<keyword evidence="4" id="KW-1015">Disulfide bond</keyword>
<dbReference type="InterPro" id="IPR002109">
    <property type="entry name" value="Glutaredoxin"/>
</dbReference>
<organism evidence="9">
    <name type="scientific">hydrothermal vent metagenome</name>
    <dbReference type="NCBI Taxonomy" id="652676"/>
    <lineage>
        <taxon>unclassified sequences</taxon>
        <taxon>metagenomes</taxon>
        <taxon>ecological metagenomes</taxon>
    </lineage>
</organism>
<feature type="compositionally biased region" description="Acidic residues" evidence="6">
    <location>
        <begin position="209"/>
        <end position="218"/>
    </location>
</feature>
<feature type="region of interest" description="Disordered" evidence="6">
    <location>
        <begin position="136"/>
        <end position="222"/>
    </location>
</feature>
<dbReference type="NCBIfam" id="TIGR02181">
    <property type="entry name" value="GRX_bact"/>
    <property type="match status" value="1"/>
</dbReference>
<dbReference type="InterPro" id="IPR011767">
    <property type="entry name" value="GLR_AS"/>
</dbReference>
<reference evidence="9" key="1">
    <citation type="submission" date="2018-06" db="EMBL/GenBank/DDBJ databases">
        <authorList>
            <person name="Zhirakovskaya E."/>
        </authorList>
    </citation>
    <scope>NUCLEOTIDE SEQUENCE</scope>
</reference>
<dbReference type="Pfam" id="PF00462">
    <property type="entry name" value="Glutaredoxin"/>
    <property type="match status" value="1"/>
</dbReference>
<comment type="similarity">
    <text evidence="1">Belongs to the glutaredoxin family.</text>
</comment>
<dbReference type="Pfam" id="PF00581">
    <property type="entry name" value="Rhodanese"/>
    <property type="match status" value="1"/>
</dbReference>
<feature type="transmembrane region" description="Helical" evidence="7">
    <location>
        <begin position="6"/>
        <end position="26"/>
    </location>
</feature>
<dbReference type="PROSITE" id="PS51354">
    <property type="entry name" value="GLUTAREDOXIN_2"/>
    <property type="match status" value="1"/>
</dbReference>
<evidence type="ECO:0000256" key="5">
    <source>
        <dbReference type="ARBA" id="ARBA00023284"/>
    </source>
</evidence>
<name>A0A3B1AZC0_9ZZZZ</name>
<evidence type="ECO:0000256" key="6">
    <source>
        <dbReference type="SAM" id="MobiDB-lite"/>
    </source>
</evidence>
<evidence type="ECO:0000259" key="8">
    <source>
        <dbReference type="PROSITE" id="PS50206"/>
    </source>
</evidence>
<dbReference type="Gene3D" id="3.40.30.10">
    <property type="entry name" value="Glutaredoxin"/>
    <property type="match status" value="1"/>
</dbReference>
<keyword evidence="3" id="KW-0249">Electron transport</keyword>
<dbReference type="GO" id="GO:0045454">
    <property type="term" value="P:cell redox homeostasis"/>
    <property type="evidence" value="ECO:0007669"/>
    <property type="project" value="InterPro"/>
</dbReference>
<dbReference type="CDD" id="cd00158">
    <property type="entry name" value="RHOD"/>
    <property type="match status" value="1"/>
</dbReference>
<dbReference type="CDD" id="cd03418">
    <property type="entry name" value="GRX_GRXb_1_3_like"/>
    <property type="match status" value="1"/>
</dbReference>
<feature type="compositionally biased region" description="Basic and acidic residues" evidence="6">
    <location>
        <begin position="153"/>
        <end position="166"/>
    </location>
</feature>
<evidence type="ECO:0000256" key="3">
    <source>
        <dbReference type="ARBA" id="ARBA00022982"/>
    </source>
</evidence>
<keyword evidence="2" id="KW-0813">Transport</keyword>
<evidence type="ECO:0000256" key="2">
    <source>
        <dbReference type="ARBA" id="ARBA00022448"/>
    </source>
</evidence>
<feature type="domain" description="Rhodanese" evidence="8">
    <location>
        <begin position="48"/>
        <end position="138"/>
    </location>
</feature>
<dbReference type="InterPro" id="IPR011900">
    <property type="entry name" value="GRX_bact"/>
</dbReference>
<dbReference type="InterPro" id="IPR014025">
    <property type="entry name" value="Glutaredoxin_subgr"/>
</dbReference>
<dbReference type="InterPro" id="IPR036873">
    <property type="entry name" value="Rhodanese-like_dom_sf"/>
</dbReference>
<keyword evidence="7" id="KW-1133">Transmembrane helix</keyword>
<dbReference type="PANTHER" id="PTHR43031">
    <property type="entry name" value="FAD-DEPENDENT OXIDOREDUCTASE"/>
    <property type="match status" value="1"/>
</dbReference>
<dbReference type="PROSITE" id="PS00195">
    <property type="entry name" value="GLUTAREDOXIN_1"/>
    <property type="match status" value="1"/>
</dbReference>
<dbReference type="SMART" id="SM00450">
    <property type="entry name" value="RHOD"/>
    <property type="match status" value="1"/>
</dbReference>
<dbReference type="InterPro" id="IPR050229">
    <property type="entry name" value="GlpE_sulfurtransferase"/>
</dbReference>
<evidence type="ECO:0000256" key="7">
    <source>
        <dbReference type="SAM" id="Phobius"/>
    </source>
</evidence>
<accession>A0A3B1AZC0</accession>
<dbReference type="EMBL" id="UOFU01000408">
    <property type="protein sequence ID" value="VAX05084.1"/>
    <property type="molecule type" value="Genomic_DNA"/>
</dbReference>
<dbReference type="PANTHER" id="PTHR43031:SF18">
    <property type="entry name" value="RHODANESE-RELATED SULFURTRANSFERASES"/>
    <property type="match status" value="1"/>
</dbReference>
<keyword evidence="7" id="KW-0472">Membrane</keyword>
<sequence length="309" mass="33964">MQQLSAFFVTNWPLLLALIIILFMLVRSYVGPGASKPVSPMELLQLINHQNALVLDVRTDKERRDGHIINSMHIPLSRLTDPLSQLAGYKHSSVVVVCRNGARSAQAAGTLRKAGFEQVHNLAGGIVAWQNANMPLTTEKGKPPKPATDADELTDKTEEKKAVKKETKAKKKAREKKEREETKALGQDAPADEQMPPADEQMPPADEQMPPEETEQTEETTHSPEITIYTAAHCPFCVRAIQLLKDKGVAYIEIDVGGKPELREEMTQKAGADSVPQIFVDGKHIGDCEGIHALDAQGMLDELLGHDQS</sequence>
<dbReference type="InterPro" id="IPR001763">
    <property type="entry name" value="Rhodanese-like_dom"/>
</dbReference>
<evidence type="ECO:0000256" key="1">
    <source>
        <dbReference type="ARBA" id="ARBA00007787"/>
    </source>
</evidence>
<dbReference type="SUPFAM" id="SSF52833">
    <property type="entry name" value="Thioredoxin-like"/>
    <property type="match status" value="1"/>
</dbReference>
<dbReference type="PROSITE" id="PS50206">
    <property type="entry name" value="RHODANESE_3"/>
    <property type="match status" value="1"/>
</dbReference>
<dbReference type="SUPFAM" id="SSF52821">
    <property type="entry name" value="Rhodanese/Cell cycle control phosphatase"/>
    <property type="match status" value="1"/>
</dbReference>
<protein>
    <recommendedName>
        <fullName evidence="8">Rhodanese domain-containing protein</fullName>
    </recommendedName>
</protein>
<evidence type="ECO:0000256" key="4">
    <source>
        <dbReference type="ARBA" id="ARBA00023157"/>
    </source>
</evidence>
<gene>
    <name evidence="9" type="ORF">MNBD_GAMMA20-2450</name>
</gene>
<dbReference type="InterPro" id="IPR036249">
    <property type="entry name" value="Thioredoxin-like_sf"/>
</dbReference>
<keyword evidence="5" id="KW-0676">Redox-active center</keyword>
<dbReference type="PRINTS" id="PR00160">
    <property type="entry name" value="GLUTAREDOXIN"/>
</dbReference>
<proteinExistence type="inferred from homology"/>
<keyword evidence="7" id="KW-0812">Transmembrane</keyword>